<dbReference type="Proteomes" id="UP000000759">
    <property type="component" value="Chromosome 3"/>
</dbReference>
<dbReference type="RefSeq" id="XP_002186481.1">
    <property type="nucleotide sequence ID" value="XM_002186445.1"/>
</dbReference>
<dbReference type="Pfam" id="PF12697">
    <property type="entry name" value="Abhydrolase_6"/>
    <property type="match status" value="1"/>
</dbReference>
<organism evidence="2 3">
    <name type="scientific">Phaeodactylum tricornutum (strain CCAP 1055/1)</name>
    <dbReference type="NCBI Taxonomy" id="556484"/>
    <lineage>
        <taxon>Eukaryota</taxon>
        <taxon>Sar</taxon>
        <taxon>Stramenopiles</taxon>
        <taxon>Ochrophyta</taxon>
        <taxon>Bacillariophyta</taxon>
        <taxon>Bacillariophyceae</taxon>
        <taxon>Bacillariophycidae</taxon>
        <taxon>Naviculales</taxon>
        <taxon>Phaeodactylaceae</taxon>
        <taxon>Phaeodactylum</taxon>
    </lineage>
</organism>
<feature type="non-terminal residue" evidence="2">
    <location>
        <position position="1"/>
    </location>
</feature>
<feature type="non-terminal residue" evidence="2">
    <location>
        <position position="299"/>
    </location>
</feature>
<dbReference type="STRING" id="556484.B5Y5J5"/>
<evidence type="ECO:0000313" key="2">
    <source>
        <dbReference type="EMBL" id="ACI65951.1"/>
    </source>
</evidence>
<accession>B5Y5J5</accession>
<dbReference type="KEGG" id="pti:PHATR_10362"/>
<dbReference type="FunCoup" id="B5Y5J5">
    <property type="interactions" value="159"/>
</dbReference>
<dbReference type="eggNOG" id="KOG4391">
    <property type="taxonomic scope" value="Eukaryota"/>
</dbReference>
<dbReference type="HOGENOM" id="CLU_029375_2_0_1"/>
<keyword evidence="3" id="KW-1185">Reference proteome</keyword>
<dbReference type="InterPro" id="IPR029058">
    <property type="entry name" value="AB_hydrolase_fold"/>
</dbReference>
<evidence type="ECO:0000259" key="1">
    <source>
        <dbReference type="Pfam" id="PF12697"/>
    </source>
</evidence>
<dbReference type="GO" id="GO:0016020">
    <property type="term" value="C:membrane"/>
    <property type="evidence" value="ECO:0007669"/>
    <property type="project" value="TreeGrafter"/>
</dbReference>
<dbReference type="SUPFAM" id="SSF53474">
    <property type="entry name" value="alpha/beta-Hydrolases"/>
    <property type="match status" value="1"/>
</dbReference>
<dbReference type="Gene3D" id="3.40.50.1820">
    <property type="entry name" value="alpha/beta hydrolase"/>
    <property type="match status" value="1"/>
</dbReference>
<dbReference type="OrthoDB" id="10249433at2759"/>
<dbReference type="PaxDb" id="2850-Phatr10362"/>
<dbReference type="PANTHER" id="PTHR12277:SF81">
    <property type="entry name" value="PROTEIN ABHD13"/>
    <property type="match status" value="1"/>
</dbReference>
<name>B5Y5J5_PHATC</name>
<reference evidence="2 3" key="1">
    <citation type="journal article" date="2008" name="Nature">
        <title>The Phaeodactylum genome reveals the evolutionary history of diatom genomes.</title>
        <authorList>
            <person name="Bowler C."/>
            <person name="Allen A.E."/>
            <person name="Badger J.H."/>
            <person name="Grimwood J."/>
            <person name="Jabbari K."/>
            <person name="Kuo A."/>
            <person name="Maheswari U."/>
            <person name="Martens C."/>
            <person name="Maumus F."/>
            <person name="Otillar R.P."/>
            <person name="Rayko E."/>
            <person name="Salamov A."/>
            <person name="Vandepoele K."/>
            <person name="Beszteri B."/>
            <person name="Gruber A."/>
            <person name="Heijde M."/>
            <person name="Katinka M."/>
            <person name="Mock T."/>
            <person name="Valentin K."/>
            <person name="Verret F."/>
            <person name="Berges J.A."/>
            <person name="Brownlee C."/>
            <person name="Cadoret J.P."/>
            <person name="Chiovitti A."/>
            <person name="Choi C.J."/>
            <person name="Coesel S."/>
            <person name="De Martino A."/>
            <person name="Detter J.C."/>
            <person name="Durkin C."/>
            <person name="Falciatore A."/>
            <person name="Fournet J."/>
            <person name="Haruta M."/>
            <person name="Huysman M.J."/>
            <person name="Jenkins B.D."/>
            <person name="Jiroutova K."/>
            <person name="Jorgensen R.E."/>
            <person name="Joubert Y."/>
            <person name="Kaplan A."/>
            <person name="Kroger N."/>
            <person name="Kroth P.G."/>
            <person name="La Roche J."/>
            <person name="Lindquist E."/>
            <person name="Lommer M."/>
            <person name="Martin-Jezequel V."/>
            <person name="Lopez P.J."/>
            <person name="Lucas S."/>
            <person name="Mangogna M."/>
            <person name="McGinnis K."/>
            <person name="Medlin L.K."/>
            <person name="Montsant A."/>
            <person name="Oudot-Le Secq M.P."/>
            <person name="Napoli C."/>
            <person name="Obornik M."/>
            <person name="Parker M.S."/>
            <person name="Petit J.L."/>
            <person name="Porcel B.M."/>
            <person name="Poulsen N."/>
            <person name="Robison M."/>
            <person name="Rychlewski L."/>
            <person name="Rynearson T.A."/>
            <person name="Schmutz J."/>
            <person name="Shapiro H."/>
            <person name="Siaut M."/>
            <person name="Stanley M."/>
            <person name="Sussman M.R."/>
            <person name="Taylor A.R."/>
            <person name="Vardi A."/>
            <person name="von Dassow P."/>
            <person name="Vyverman W."/>
            <person name="Willis A."/>
            <person name="Wyrwicz L.S."/>
            <person name="Rokhsar D.S."/>
            <person name="Weissenbach J."/>
            <person name="Armbrust E.V."/>
            <person name="Green B.R."/>
            <person name="Van de Peer Y."/>
            <person name="Grigoriev I.V."/>
        </authorList>
    </citation>
    <scope>NUCLEOTIDE SEQUENCE [LARGE SCALE GENOMIC DNA]</scope>
    <source>
        <strain evidence="2 3">CCAP 1055/1</strain>
    </source>
</reference>
<dbReference type="InterPro" id="IPR000073">
    <property type="entry name" value="AB_hydrolase_1"/>
</dbReference>
<dbReference type="PANTHER" id="PTHR12277">
    <property type="entry name" value="ALPHA/BETA HYDROLASE DOMAIN-CONTAINING PROTEIN"/>
    <property type="match status" value="1"/>
</dbReference>
<gene>
    <name evidence="2" type="ORF">PHATR_10362</name>
</gene>
<dbReference type="GeneID" id="7204088"/>
<proteinExistence type="predicted"/>
<reference evidence="3" key="2">
    <citation type="submission" date="2008-08" db="EMBL/GenBank/DDBJ databases">
        <authorList>
            <consortium name="Diatom Consortium"/>
            <person name="Grigoriev I."/>
            <person name="Grimwood J."/>
            <person name="Kuo A."/>
            <person name="Otillar R.P."/>
            <person name="Salamov A."/>
            <person name="Detter J.C."/>
            <person name="Lindquist E."/>
            <person name="Shapiro H."/>
            <person name="Lucas S."/>
            <person name="Glavina del Rio T."/>
            <person name="Pitluck S."/>
            <person name="Rokhsar D."/>
            <person name="Bowler C."/>
        </authorList>
    </citation>
    <scope>GENOME REANNOTATION</scope>
    <source>
        <strain evidence="3">CCAP 1055/1</strain>
    </source>
</reference>
<evidence type="ECO:0000313" key="3">
    <source>
        <dbReference type="Proteomes" id="UP000000759"/>
    </source>
</evidence>
<dbReference type="AlphaFoldDB" id="B5Y5J5"/>
<protein>
    <recommendedName>
        <fullName evidence="1">AB hydrolase-1 domain-containing protein</fullName>
    </recommendedName>
</protein>
<sequence length="299" mass="33233">GIVAVAGGILYAKQDSLLYFPEIGGIPKRPRDNPRGYRSPDERNIPFDNLRIPCADGVHIHAWFLPFLSDQDTLSSTHNNNNNNTPTLIFFHGNAGNIGLRLPNALQMVQNLQAHVLLVEYRGYGDSDPVPPTETGLRRDAEAALHYLLRRAQEPTAATYRIDPQRIFVFGRSLGGAVALHLADYAQRQQIRLAGVVVENTFTSIADMVDQLMPFLTPIKPFVLKIGWDSTTLVPSLTAPLLYLAGSADELVPPSHMQRLYRASKSSRLAKMHVVDGGTHNETWLQGGAAYWHQFRSFL</sequence>
<dbReference type="InParanoid" id="B5Y5J5"/>
<dbReference type="EMBL" id="CP001142">
    <property type="protein sequence ID" value="ACI65951.1"/>
    <property type="molecule type" value="Genomic_DNA"/>
</dbReference>
<dbReference type="GO" id="GO:0008474">
    <property type="term" value="F:palmitoyl-(protein) hydrolase activity"/>
    <property type="evidence" value="ECO:0007669"/>
    <property type="project" value="TreeGrafter"/>
</dbReference>
<feature type="domain" description="AB hydrolase-1" evidence="1">
    <location>
        <begin position="89"/>
        <end position="230"/>
    </location>
</feature>